<evidence type="ECO:0000256" key="2">
    <source>
        <dbReference type="ARBA" id="ARBA00022679"/>
    </source>
</evidence>
<gene>
    <name evidence="3" type="ORF">EV692_1982</name>
</gene>
<dbReference type="PANTHER" id="PTHR13707:SF60">
    <property type="entry name" value="ACETATE COA-TRANSFERASE SUBUNIT ALPHA"/>
    <property type="match status" value="1"/>
</dbReference>
<protein>
    <submittedName>
        <fullName evidence="3">3-oxoacid CoA-transferase subunit B/acetate CoA/acetoacetate CoA-transferase beta subunit</fullName>
    </submittedName>
</protein>
<dbReference type="SMART" id="SM00882">
    <property type="entry name" value="CoA_trans"/>
    <property type="match status" value="1"/>
</dbReference>
<evidence type="ECO:0000256" key="1">
    <source>
        <dbReference type="ARBA" id="ARBA00007047"/>
    </source>
</evidence>
<organism evidence="3 4">
    <name type="scientific">Lonepinella koalarum</name>
    <dbReference type="NCBI Taxonomy" id="53417"/>
    <lineage>
        <taxon>Bacteria</taxon>
        <taxon>Pseudomonadati</taxon>
        <taxon>Pseudomonadota</taxon>
        <taxon>Gammaproteobacteria</taxon>
        <taxon>Pasteurellales</taxon>
        <taxon>Pasteurellaceae</taxon>
        <taxon>Lonepinella</taxon>
    </lineage>
</organism>
<dbReference type="RefSeq" id="WP_207905254.1">
    <property type="nucleotide sequence ID" value="NZ_CP170642.1"/>
</dbReference>
<evidence type="ECO:0000313" key="4">
    <source>
        <dbReference type="Proteomes" id="UP000295496"/>
    </source>
</evidence>
<evidence type="ECO:0000313" key="3">
    <source>
        <dbReference type="EMBL" id="TCK67077.1"/>
    </source>
</evidence>
<dbReference type="Pfam" id="PF01144">
    <property type="entry name" value="CoA_trans"/>
    <property type="match status" value="1"/>
</dbReference>
<dbReference type="InterPro" id="IPR012791">
    <property type="entry name" value="3-oxoacid_CoA-transf_B"/>
</dbReference>
<keyword evidence="4" id="KW-1185">Reference proteome</keyword>
<dbReference type="Gene3D" id="3.40.1080.10">
    <property type="entry name" value="Glutaconate Coenzyme A-transferase"/>
    <property type="match status" value="1"/>
</dbReference>
<comment type="caution">
    <text evidence="3">The sequence shown here is derived from an EMBL/GenBank/DDBJ whole genome shotgun (WGS) entry which is preliminary data.</text>
</comment>
<dbReference type="PANTHER" id="PTHR13707">
    <property type="entry name" value="KETOACID-COENZYME A TRANSFERASE"/>
    <property type="match status" value="1"/>
</dbReference>
<dbReference type="Proteomes" id="UP000295496">
    <property type="component" value="Unassembled WGS sequence"/>
</dbReference>
<dbReference type="InterPro" id="IPR037171">
    <property type="entry name" value="NagB/RpiA_transferase-like"/>
</dbReference>
<dbReference type="SUPFAM" id="SSF100950">
    <property type="entry name" value="NagB/RpiA/CoA transferase-like"/>
    <property type="match status" value="1"/>
</dbReference>
<accession>A0A4R1KR93</accession>
<name>A0A4R1KR93_9PAST</name>
<dbReference type="InterPro" id="IPR004165">
    <property type="entry name" value="CoA_trans_fam_I"/>
</dbReference>
<keyword evidence="2 3" id="KW-0808">Transferase</keyword>
<dbReference type="GO" id="GO:0008410">
    <property type="term" value="F:CoA-transferase activity"/>
    <property type="evidence" value="ECO:0007669"/>
    <property type="project" value="InterPro"/>
</dbReference>
<sequence>MADSKILIAQKIASFFKAGDVVNLGIGIPGLVREYIVDGVQLHAENGLLGYGGSPKPGEEEPNYVNAGGQIVTLLPGASVSDSAGAFALVRSGKLTAVVLGALQVDSEGSIANWSIPGGRIMGMGGAMDLVSGAKQVIVAMEHNAKNGTSKILDVCTWPLTGYKVVDIIVTELGVFDVTPEGLMVRELFEGVTKEDVIKRTEAKLIFKA</sequence>
<reference evidence="3 4" key="1">
    <citation type="submission" date="2019-03" db="EMBL/GenBank/DDBJ databases">
        <title>Genomic Encyclopedia of Type Strains, Phase IV (KMG-IV): sequencing the most valuable type-strain genomes for metagenomic binning, comparative biology and taxonomic classification.</title>
        <authorList>
            <person name="Goeker M."/>
        </authorList>
    </citation>
    <scope>NUCLEOTIDE SEQUENCE [LARGE SCALE GENOMIC DNA]</scope>
    <source>
        <strain evidence="3 4">DSM 10053</strain>
    </source>
</reference>
<dbReference type="EMBL" id="SMGJ01000007">
    <property type="protein sequence ID" value="TCK67077.1"/>
    <property type="molecule type" value="Genomic_DNA"/>
</dbReference>
<dbReference type="AlphaFoldDB" id="A0A4R1KR93"/>
<dbReference type="NCBIfam" id="TIGR02428">
    <property type="entry name" value="pcaJ_scoB_fam"/>
    <property type="match status" value="1"/>
</dbReference>
<comment type="similarity">
    <text evidence="1">Belongs to the 3-oxoacid CoA-transferase subunit B family.</text>
</comment>
<proteinExistence type="inferred from homology"/>